<dbReference type="PANTHER" id="PTHR40038:SF1">
    <property type="entry name" value="MEMBRANE-ASSOCIATED PROTEIN TCAA"/>
    <property type="match status" value="1"/>
</dbReference>
<evidence type="ECO:0000259" key="14">
    <source>
        <dbReference type="Pfam" id="PF22813"/>
    </source>
</evidence>
<dbReference type="Pfam" id="PF22819">
    <property type="entry name" value="TcaA_5th"/>
    <property type="match status" value="1"/>
</dbReference>
<evidence type="ECO:0000256" key="8">
    <source>
        <dbReference type="ARBA" id="ARBA00022833"/>
    </source>
</evidence>
<dbReference type="InterPro" id="IPR054528">
    <property type="entry name" value="TcaA_5th"/>
</dbReference>
<keyword evidence="7" id="KW-0863">Zinc-finger</keyword>
<keyword evidence="8" id="KW-0862">Zinc</keyword>
<feature type="domain" description="TcaA second" evidence="14">
    <location>
        <begin position="98"/>
        <end position="195"/>
    </location>
</feature>
<evidence type="ECO:0000259" key="16">
    <source>
        <dbReference type="Pfam" id="PF22820"/>
    </source>
</evidence>
<evidence type="ECO:0000256" key="6">
    <source>
        <dbReference type="ARBA" id="ARBA00022723"/>
    </source>
</evidence>
<dbReference type="InterPro" id="IPR054530">
    <property type="entry name" value="TcaA_4th"/>
</dbReference>
<evidence type="ECO:0000256" key="5">
    <source>
        <dbReference type="ARBA" id="ARBA00022692"/>
    </source>
</evidence>
<accession>A0ABW8THY8</accession>
<dbReference type="Pfam" id="PF22820">
    <property type="entry name" value="TcaA_3rd_4th"/>
    <property type="match status" value="1"/>
</dbReference>
<keyword evidence="4" id="KW-1003">Cell membrane</keyword>
<keyword evidence="9 12" id="KW-1133">Transmembrane helix</keyword>
<dbReference type="InterPro" id="IPR026870">
    <property type="entry name" value="Zinc_ribbon_dom"/>
</dbReference>
<protein>
    <recommendedName>
        <fullName evidence="3">Membrane-associated protein TcaA</fullName>
    </recommendedName>
</protein>
<reference evidence="17 18" key="1">
    <citation type="submission" date="2024-11" db="EMBL/GenBank/DDBJ databases">
        <authorList>
            <person name="Heng Y.C."/>
            <person name="Lim A.C.H."/>
            <person name="Lee J.K.Y."/>
            <person name="Kittelmann S."/>
        </authorList>
    </citation>
    <scope>NUCLEOTIDE SEQUENCE [LARGE SCALE GENOMIC DNA]</scope>
    <source>
        <strain evidence="17 18">WILCCON 0114</strain>
    </source>
</reference>
<comment type="similarity">
    <text evidence="2">Belongs to the TcaA family.</text>
</comment>
<proteinExistence type="inferred from homology"/>
<evidence type="ECO:0000256" key="2">
    <source>
        <dbReference type="ARBA" id="ARBA00006334"/>
    </source>
</evidence>
<dbReference type="PIRSF" id="PIRSF032522">
    <property type="entry name" value="TcaA"/>
    <property type="match status" value="1"/>
</dbReference>
<feature type="domain" description="Zinc-ribbon" evidence="13">
    <location>
        <begin position="3"/>
        <end position="25"/>
    </location>
</feature>
<feature type="transmembrane region" description="Helical" evidence="12">
    <location>
        <begin position="70"/>
        <end position="90"/>
    </location>
</feature>
<feature type="domain" description="TcaA protein NTF2-like" evidence="15">
    <location>
        <begin position="353"/>
        <end position="466"/>
    </location>
</feature>
<dbReference type="InterPro" id="IPR054529">
    <property type="entry name" value="TcaA_2nd"/>
</dbReference>
<dbReference type="EMBL" id="JBJIAA010000015">
    <property type="protein sequence ID" value="MFL0252174.1"/>
    <property type="molecule type" value="Genomic_DNA"/>
</dbReference>
<name>A0ABW8THY8_9CLOT</name>
<evidence type="ECO:0000256" key="10">
    <source>
        <dbReference type="ARBA" id="ARBA00023136"/>
    </source>
</evidence>
<keyword evidence="6" id="KW-0479">Metal-binding</keyword>
<dbReference type="Pfam" id="PF13240">
    <property type="entry name" value="Zn_Ribbon_1"/>
    <property type="match status" value="1"/>
</dbReference>
<gene>
    <name evidence="17" type="ORF">ACJDT4_17310</name>
</gene>
<keyword evidence="18" id="KW-1185">Reference proteome</keyword>
<keyword evidence="5 12" id="KW-0812">Transmembrane</keyword>
<dbReference type="RefSeq" id="WP_406788821.1">
    <property type="nucleotide sequence ID" value="NZ_JBJIAA010000015.1"/>
</dbReference>
<organism evidence="17 18">
    <name type="scientific">Clostridium neuense</name>
    <dbReference type="NCBI Taxonomy" id="1728934"/>
    <lineage>
        <taxon>Bacteria</taxon>
        <taxon>Bacillati</taxon>
        <taxon>Bacillota</taxon>
        <taxon>Clostridia</taxon>
        <taxon>Eubacteriales</taxon>
        <taxon>Clostridiaceae</taxon>
        <taxon>Clostridium</taxon>
    </lineage>
</organism>
<dbReference type="InterPro" id="IPR023599">
    <property type="entry name" value="Mem_prot_TcaA"/>
</dbReference>
<evidence type="ECO:0000259" key="13">
    <source>
        <dbReference type="Pfam" id="PF13240"/>
    </source>
</evidence>
<evidence type="ECO:0000256" key="4">
    <source>
        <dbReference type="ARBA" id="ARBA00022475"/>
    </source>
</evidence>
<evidence type="ECO:0000256" key="3">
    <source>
        <dbReference type="ARBA" id="ARBA00017896"/>
    </source>
</evidence>
<comment type="caution">
    <text evidence="17">The sequence shown here is derived from an EMBL/GenBank/DDBJ whole genome shotgun (WGS) entry which is preliminary data.</text>
</comment>
<feature type="domain" description="TcaA 4th" evidence="16">
    <location>
        <begin position="273"/>
        <end position="342"/>
    </location>
</feature>
<evidence type="ECO:0000259" key="15">
    <source>
        <dbReference type="Pfam" id="PF22819"/>
    </source>
</evidence>
<dbReference type="Proteomes" id="UP001623592">
    <property type="component" value="Unassembled WGS sequence"/>
</dbReference>
<evidence type="ECO:0000256" key="1">
    <source>
        <dbReference type="ARBA" id="ARBA00004162"/>
    </source>
</evidence>
<evidence type="ECO:0000313" key="17">
    <source>
        <dbReference type="EMBL" id="MFL0252174.1"/>
    </source>
</evidence>
<keyword evidence="10 12" id="KW-0472">Membrane</keyword>
<sequence length="472" mass="52716">MKFCSNCGAELKDGQLFCSKCGSKLEINNVNNNDDKTEEIEVIEQDLPRIPIEQAVPEIQKSSFKFDLKAKVVSCVIFVLIATAIGFYVIGNTLTKPDVVVDKFKSAVTSNNKSELESILFCDDSELSINDGNTSLLLKYFKSNPSNLNSIVSNLNKQAAVASEIKNFQNDSSQTFNIELVGKKYLFFPEYKINIQPSFIEIKASTKDIKFTLDNKEIGKSDSDNFKKKYGPFMPIGHTLLADYKGKYVSLSKSYDVSLDKGSHEESIEVLNDLKYINIDSDNPEAEIFVNNKDTGVKVAEASNFGPVGKNTQIYGVVQKDGAKLRSNNYNVSDEDRIYLDFGDAENELDDVQDKVKNLVYGYTNAFTQAVNSNDISQIGSYVYPGSDLYNEQAKYIPSTYEKGIKEYLRTCNVVSVNVNDDNKSGTVTTSEVYDIEDSSGNITTKSFDYKYTFKYNDSINSYQLTGIANTQ</sequence>
<evidence type="ECO:0000256" key="12">
    <source>
        <dbReference type="SAM" id="Phobius"/>
    </source>
</evidence>
<evidence type="ECO:0000313" key="18">
    <source>
        <dbReference type="Proteomes" id="UP001623592"/>
    </source>
</evidence>
<keyword evidence="11" id="KW-0046">Antibiotic resistance</keyword>
<dbReference type="Pfam" id="PF22813">
    <property type="entry name" value="TcaA_2nd"/>
    <property type="match status" value="1"/>
</dbReference>
<comment type="subcellular location">
    <subcellularLocation>
        <location evidence="1">Cell membrane</location>
        <topology evidence="1">Single-pass membrane protein</topology>
    </subcellularLocation>
</comment>
<dbReference type="PANTHER" id="PTHR40038">
    <property type="entry name" value="MEMBRANE-ASSOCIATED PROTEIN TCAA"/>
    <property type="match status" value="1"/>
</dbReference>
<evidence type="ECO:0000256" key="11">
    <source>
        <dbReference type="ARBA" id="ARBA00023251"/>
    </source>
</evidence>
<evidence type="ECO:0000256" key="7">
    <source>
        <dbReference type="ARBA" id="ARBA00022771"/>
    </source>
</evidence>
<evidence type="ECO:0000256" key="9">
    <source>
        <dbReference type="ARBA" id="ARBA00022989"/>
    </source>
</evidence>